<protein>
    <submittedName>
        <fullName evidence="2">Uncharacterized protein</fullName>
    </submittedName>
</protein>
<keyword evidence="1" id="KW-0812">Transmembrane</keyword>
<feature type="transmembrane region" description="Helical" evidence="1">
    <location>
        <begin position="23"/>
        <end position="43"/>
    </location>
</feature>
<reference evidence="2 3" key="1">
    <citation type="submission" date="2010-11" db="EMBL/GenBank/DDBJ databases">
        <title>The Genome Sequence of Vibrio phage VBP32.</title>
        <authorList>
            <consortium name="The Broad Institute Genome Sequencing Platform"/>
            <person name="Henn M.R."/>
            <person name="Wharam S."/>
            <person name="Gilg I."/>
            <person name="Martinez Martinez J."/>
            <person name="Wilson W."/>
            <person name="Levin J."/>
            <person name="Malboeuf C."/>
            <person name="Casali M."/>
            <person name="Russ C."/>
            <person name="Lennon N."/>
            <person name="Chapman S.B."/>
            <person name="Erlich R."/>
            <person name="Young S.K."/>
            <person name="Yandava C."/>
            <person name="Zeng Q."/>
            <person name="Fitzgerald M.F."/>
            <person name="Alvarado L."/>
            <person name="Anderson S."/>
            <person name="Berlin A."/>
            <person name="Chen Z."/>
            <person name="Freedman E."/>
            <person name="Gellesch M."/>
            <person name="Goldberg J."/>
            <person name="Green L."/>
            <person name="Griggs A."/>
            <person name="Gujja S."/>
            <person name="Heilman E."/>
            <person name="Heiman D."/>
            <person name="Hollinger A."/>
            <person name="Howarth C."/>
            <person name="Larson L."/>
            <person name="Mehta T."/>
            <person name="Neiman D."/>
            <person name="Pearson M."/>
            <person name="Roberts A."/>
            <person name="Ryan E."/>
            <person name="Saif S."/>
            <person name="Shea T."/>
            <person name="Shenoy N."/>
            <person name="Sisk P."/>
            <person name="Stolte C."/>
            <person name="Sykes S."/>
            <person name="White J."/>
            <person name="Haas B."/>
            <person name="Nusbaum C."/>
            <person name="Birren B."/>
        </authorList>
    </citation>
    <scope>NUCLEOTIDE SEQUENCE [LARGE SCALE GENOMIC DNA]</scope>
    <source>
        <strain evidence="2 3">VBP32</strain>
    </source>
</reference>
<keyword evidence="1" id="KW-0472">Membrane</keyword>
<organism evidence="2 3">
    <name type="scientific">Vibrio phage VBP32</name>
    <dbReference type="NCBI Taxonomy" id="754072"/>
    <lineage>
        <taxon>Viruses</taxon>
        <taxon>Duplodnaviria</taxon>
        <taxon>Heunggongvirae</taxon>
        <taxon>Uroviricota</taxon>
        <taxon>Caudoviricetes</taxon>
        <taxon>Schitoviridae</taxon>
        <taxon>Fuhrmanvirinae</taxon>
        <taxon>Stoningtonvirus</taxon>
        <taxon>Stoningtonvirus VBP47</taxon>
    </lineage>
</organism>
<dbReference type="RefSeq" id="YP_007676503.1">
    <property type="nucleotide sequence ID" value="NC_020868.1"/>
</dbReference>
<gene>
    <name evidence="2" type="ORF">VPMG_00013</name>
</gene>
<feature type="transmembrane region" description="Helical" evidence="1">
    <location>
        <begin position="64"/>
        <end position="82"/>
    </location>
</feature>
<dbReference type="KEGG" id="vg:15013146"/>
<dbReference type="EMBL" id="HQ634196">
    <property type="protein sequence ID" value="AGH57152.1"/>
    <property type="molecule type" value="Genomic_DNA"/>
</dbReference>
<accession>M4SLC6</accession>
<name>M4SLC6_9CAUD</name>
<evidence type="ECO:0000256" key="1">
    <source>
        <dbReference type="SAM" id="Phobius"/>
    </source>
</evidence>
<keyword evidence="1" id="KW-1133">Transmembrane helix</keyword>
<evidence type="ECO:0000313" key="2">
    <source>
        <dbReference type="EMBL" id="AGH57152.1"/>
    </source>
</evidence>
<evidence type="ECO:0000313" key="3">
    <source>
        <dbReference type="Proteomes" id="UP000201725"/>
    </source>
</evidence>
<dbReference type="Proteomes" id="UP000201725">
    <property type="component" value="Segment"/>
</dbReference>
<dbReference type="GeneID" id="15013146"/>
<sequence>MENSMNLLAFYIYLIDVLSDHPFRGLATLSLLGTVITLFGTAIMSDFSDSTDQEKVIRKTGFKWAKRLGGCFLLFGMLSWLIPQKDTMYMMGAAIGAGTLAEWASESETMQAIGGDMGRVYGKSLTALEGYLDTLAPEEEEVVEETK</sequence>
<proteinExistence type="predicted"/>